<dbReference type="SUPFAM" id="SSF48726">
    <property type="entry name" value="Immunoglobulin"/>
    <property type="match status" value="5"/>
</dbReference>
<dbReference type="Proteomes" id="UP000271974">
    <property type="component" value="Unassembled WGS sequence"/>
</dbReference>
<feature type="domain" description="Ig-like" evidence="8">
    <location>
        <begin position="442"/>
        <end position="528"/>
    </location>
</feature>
<accession>A0A3S1B4S6</accession>
<feature type="domain" description="Ig-like" evidence="8">
    <location>
        <begin position="538"/>
        <end position="626"/>
    </location>
</feature>
<dbReference type="OrthoDB" id="6158926at2759"/>
<dbReference type="PROSITE" id="PS50853">
    <property type="entry name" value="FN3"/>
    <property type="match status" value="13"/>
</dbReference>
<dbReference type="InterPro" id="IPR050964">
    <property type="entry name" value="Striated_Muscle_Regulatory"/>
</dbReference>
<dbReference type="InterPro" id="IPR013098">
    <property type="entry name" value="Ig_I-set"/>
</dbReference>
<dbReference type="PROSITE" id="PS50835">
    <property type="entry name" value="IG_LIKE"/>
    <property type="match status" value="5"/>
</dbReference>
<feature type="region of interest" description="Disordered" evidence="6">
    <location>
        <begin position="721"/>
        <end position="744"/>
    </location>
</feature>
<evidence type="ECO:0000256" key="4">
    <source>
        <dbReference type="ARBA" id="ARBA00023157"/>
    </source>
</evidence>
<dbReference type="SMART" id="SM00060">
    <property type="entry name" value="FN3"/>
    <property type="match status" value="13"/>
</dbReference>
<dbReference type="PANTHER" id="PTHR13817">
    <property type="entry name" value="TITIN"/>
    <property type="match status" value="1"/>
</dbReference>
<comment type="subcellular location">
    <subcellularLocation>
        <location evidence="1">Cytoplasm</location>
    </subcellularLocation>
</comment>
<evidence type="ECO:0000313" key="10">
    <source>
        <dbReference type="EMBL" id="RUS74988.1"/>
    </source>
</evidence>
<dbReference type="GO" id="GO:0005737">
    <property type="term" value="C:cytoplasm"/>
    <property type="evidence" value="ECO:0007669"/>
    <property type="project" value="UniProtKB-SubCell"/>
</dbReference>
<feature type="region of interest" description="Disordered" evidence="6">
    <location>
        <begin position="2102"/>
        <end position="2222"/>
    </location>
</feature>
<keyword evidence="7" id="KW-0472">Membrane</keyword>
<keyword evidence="11" id="KW-1185">Reference proteome</keyword>
<feature type="domain" description="Ig-like" evidence="8">
    <location>
        <begin position="44"/>
        <end position="128"/>
    </location>
</feature>
<evidence type="ECO:0000313" key="11">
    <source>
        <dbReference type="Proteomes" id="UP000271974"/>
    </source>
</evidence>
<feature type="compositionally biased region" description="Low complexity" evidence="6">
    <location>
        <begin position="2194"/>
        <end position="2204"/>
    </location>
</feature>
<protein>
    <recommendedName>
        <fullName evidence="12">Protein sidekick</fullName>
    </recommendedName>
</protein>
<gene>
    <name evidence="10" type="ORF">EGW08_017255</name>
</gene>
<dbReference type="SMART" id="SM00409">
    <property type="entry name" value="IG"/>
    <property type="match status" value="5"/>
</dbReference>
<reference evidence="10 11" key="1">
    <citation type="submission" date="2019-01" db="EMBL/GenBank/DDBJ databases">
        <title>A draft genome assembly of the solar-powered sea slug Elysia chlorotica.</title>
        <authorList>
            <person name="Cai H."/>
            <person name="Li Q."/>
            <person name="Fang X."/>
            <person name="Li J."/>
            <person name="Curtis N.E."/>
            <person name="Altenburger A."/>
            <person name="Shibata T."/>
            <person name="Feng M."/>
            <person name="Maeda T."/>
            <person name="Schwartz J.A."/>
            <person name="Shigenobu S."/>
            <person name="Lundholm N."/>
            <person name="Nishiyama T."/>
            <person name="Yang H."/>
            <person name="Hasebe M."/>
            <person name="Li S."/>
            <person name="Pierce S.K."/>
            <person name="Wang J."/>
        </authorList>
    </citation>
    <scope>NUCLEOTIDE SEQUENCE [LARGE SCALE GENOMIC DNA]</scope>
    <source>
        <strain evidence="10">EC2010</strain>
        <tissue evidence="10">Whole organism of an adult</tissue>
    </source>
</reference>
<dbReference type="Pfam" id="PF07679">
    <property type="entry name" value="I-set"/>
    <property type="match status" value="4"/>
</dbReference>
<feature type="domain" description="Fibronectin type-III" evidence="9">
    <location>
        <begin position="1666"/>
        <end position="1766"/>
    </location>
</feature>
<dbReference type="GO" id="GO:0007416">
    <property type="term" value="P:synapse assembly"/>
    <property type="evidence" value="ECO:0007669"/>
    <property type="project" value="TreeGrafter"/>
</dbReference>
<feature type="compositionally biased region" description="Polar residues" evidence="6">
    <location>
        <begin position="2024"/>
        <end position="2035"/>
    </location>
</feature>
<feature type="domain" description="Fibronectin type-III" evidence="9">
    <location>
        <begin position="744"/>
        <end position="839"/>
    </location>
</feature>
<feature type="domain" description="Fibronectin type-III" evidence="9">
    <location>
        <begin position="630"/>
        <end position="737"/>
    </location>
</feature>
<sequence length="2270" mass="251614">MKEKTWKDVPLLLQCQYRTSVALVVVMLLCSTDCQVLSAQDSTPRITREITVQQKANRIEVKVGAAPYFAIEVQGAPPLQYVWSQDGVVIQNDTQALLVIGSAQTSQSGIYRCLVYNRLGSTRSLPFSLVVKELGVWPQTPDVTVQVEERKFVVLKMPAISYVNDPSFFRIVWLREDQMYLSSGLNTYIALDHSLVILNVPLTLDGSRFQVKLVHNPLNDGQETVSHNFVLNVAASSDQSTFIAPEIVIPPKNVTAVAGTIAKMECVIYGLPLNNLQVTWFKGDGATRTIINAGFRFDLGSDMRVLTISPVLPEDAGVYSCEGIVNQQGQPVVGQATLTVLVPPSFLHQSSRLPLIKDYQESFELECKASGIPPPRIQWYFNGALLAKDTTDSLQRYKIDANNTLSIASVDLPDSGVYQCFADNSAGERNAYTQLFVNSAPPTLVQAPKDKTVEEGKDTSFTCEVIGGPRPEIYWTKDGVNLTVGGRIRISQTQHELLIGEAKLTDSGLYKCNAVNIKGTVAAEATLTVVVKTQIIRPPQNKSRILSSDTEMECGVRSDPTITPTWTWFFSTTYSEPVQITEVPGNREITADGTLKLYSIIGDDSGVYECVVTSDGGNDRREATLNVIELPTPPVINAVVLNDELPNSVRINWTQGYDGHTPIIKFIIQSRLESFSTGSTSESSWETINSNVNPALRSIVIEDLLPSKFYRFRMIAVNRVNESPPSEPAPTQAIKMPAQPPSEAPKNLYCRPQGERKISVGWDPPPTSSWNGDLQGYYVYYKISAFGDEKRVDVKGSETRETIIDFLAFNMQYRVVVAAYNEKGAGVQSGPYYVTTLQGKPSAPPTNVALSSPNSTTIKVEWDPPDTRSLNGINQGYDIDVFKGRTLDRVEDVRFDASNPTGRQVFLITNLLKYTEYKIQIACKTVIGLGPKSSEKTLRTLEDVPGPVKNLKIESTAQQNMYFTWEPPEYVNGILEGYEIVHQKKSGSSPAVSEMRGPNATSHTLMNLVYDSVYNISVRAKTRVGFGPSVKTEFSSAMPPEKPTPPTQLAVLIKNIQARSATLQFRPGFDGRATINLWIIEAQIEDDKTWQEIYTIQDPGADEIRVKNLRPYTFYTLRIIAQNVFARSEPSEPGNRFLTKQDVPGAAPEDVTPRATSPKSIKVIWKQVPRSEWNGDFLGYKIFYRRWSTDFNLNTTSQTDLDLVREKAWSEVTLRNGSDIQGYTLSGLEEWMEYQVQMAAYNAVGNGVLSELEVERTSEGVPNGYPLNIEPRALAPTSIRVTWSSIPILQQNGNIRGYKVKYKARGSQEEAKFQKVEGAATMDSTLTDLRMFVEYDIQVLAYSRIGDGVLSPKVTIRTLAGAPGPPVNIWFPDVSESSVTIVWEAPDEPNGVISRYKVAWRREDEPNTQMKSVDKNTNGPLSHTVSDLVQETMYVFSVTARTQDDWGEDATVKVYTISGRDRPNPPYNVRIGTSEIKARSMDIYWSEGNTNFGPIRNYTVQYRKRGSLDWEEVKETIGPDVTVYIVHGLQPNSFYSFRVAATNDLGSSDFSDPSMERQTREDKPDGAPQEVAIVPLTRESIKITWQPPPEDTWNGFVLQDIVLFREENAEEYRETPPIPFGTFTTTLERLTIGRYEIRVVSENSAGRGPPSVLQVFRVGDIAPFRAPQDLQVTNKSSSELQVSWTAPPKDTTNGDIIGYKVLFWPSPSEACLEDEVTGVKQRSVTEEKLTLVGLTPHTLYCVTVEALNIAGYSPPTLPGPQHTSEDLPSPPTDLRFRNITLKELVVLWNPPKFPNGDIIKYELQYFATVNDEKTFISQHMIPGQERQFYVSNLLENQRYTFQLAAFTSIGRGNVSECSRCECCITTGPQAGSPEAPLRPVMERQDKYLMLTWVNQGEGNSPIYAYHVRYREMRARRKRDDGSDAWIPIMEVSSAQPQARINLNDLKPSTDYQFRVRAVNAQGISPPSPATSVYTTPASLVSKKAKAFHTEWWFLVIVALTGVIIITLLCYVEKRRNKGKEMKRSTTATTVMSTPEPQDGGFPLDIGFPSLEMGQSRRSLARNGKIHNNIYARSPPRPSPASVTYSEDIPPPIAGAAAAIKPPLSEDNSSVLSEKPSNLGDSSPGDTSDSDDSSDNSIAKAPVPSSPPPPAFSRASASNSSSHYPGSQRYSESRHQQAHPNRSTRSARSRLGRHSNSSSSNPTPTADLGDGAEGGARAGPSWRFQRTNNAYTYTDSEAESSHYAFSLNNGNIVVNNVAGARTPLAGFSSFV</sequence>
<dbReference type="PRINTS" id="PR00014">
    <property type="entry name" value="FNTYPEIII"/>
</dbReference>
<dbReference type="InterPro" id="IPR013783">
    <property type="entry name" value="Ig-like_fold"/>
</dbReference>
<organism evidence="10 11">
    <name type="scientific">Elysia chlorotica</name>
    <name type="common">Eastern emerald elysia</name>
    <name type="synonym">Sea slug</name>
    <dbReference type="NCBI Taxonomy" id="188477"/>
    <lineage>
        <taxon>Eukaryota</taxon>
        <taxon>Metazoa</taxon>
        <taxon>Spiralia</taxon>
        <taxon>Lophotrochozoa</taxon>
        <taxon>Mollusca</taxon>
        <taxon>Gastropoda</taxon>
        <taxon>Heterobranchia</taxon>
        <taxon>Euthyneura</taxon>
        <taxon>Panpulmonata</taxon>
        <taxon>Sacoglossa</taxon>
        <taxon>Placobranchoidea</taxon>
        <taxon>Plakobranchidae</taxon>
        <taxon>Elysia</taxon>
    </lineage>
</organism>
<feature type="region of interest" description="Disordered" evidence="6">
    <location>
        <begin position="1546"/>
        <end position="1568"/>
    </location>
</feature>
<feature type="transmembrane region" description="Helical" evidence="7">
    <location>
        <begin position="1991"/>
        <end position="2011"/>
    </location>
</feature>
<dbReference type="FunFam" id="2.60.40.10:FF:000028">
    <property type="entry name" value="Neuronal cell adhesion molecule"/>
    <property type="match status" value="5"/>
</dbReference>
<feature type="domain" description="Fibronectin type-III" evidence="9">
    <location>
        <begin position="1365"/>
        <end position="1461"/>
    </location>
</feature>
<dbReference type="InterPro" id="IPR003961">
    <property type="entry name" value="FN3_dom"/>
</dbReference>
<feature type="domain" description="Fibronectin type-III" evidence="9">
    <location>
        <begin position="1567"/>
        <end position="1661"/>
    </location>
</feature>
<feature type="compositionally biased region" description="Basic and acidic residues" evidence="6">
    <location>
        <begin position="1554"/>
        <end position="1565"/>
    </location>
</feature>
<dbReference type="PANTHER" id="PTHR13817:SF166">
    <property type="entry name" value="NEURONAL IGCAM-RELATED"/>
    <property type="match status" value="1"/>
</dbReference>
<dbReference type="InterPro" id="IPR003599">
    <property type="entry name" value="Ig_sub"/>
</dbReference>
<name>A0A3S1B4S6_ELYCH</name>
<evidence type="ECO:0000259" key="9">
    <source>
        <dbReference type="PROSITE" id="PS50853"/>
    </source>
</evidence>
<proteinExistence type="predicted"/>
<evidence type="ECO:0000259" key="8">
    <source>
        <dbReference type="PROSITE" id="PS50835"/>
    </source>
</evidence>
<comment type="caution">
    <text evidence="10">The sequence shown here is derived from an EMBL/GenBank/DDBJ whole genome shotgun (WGS) entry which is preliminary data.</text>
</comment>
<dbReference type="SMART" id="SM00408">
    <property type="entry name" value="IGc2"/>
    <property type="match status" value="5"/>
</dbReference>
<dbReference type="Gene3D" id="2.60.40.10">
    <property type="entry name" value="Immunoglobulins"/>
    <property type="match status" value="18"/>
</dbReference>
<evidence type="ECO:0000256" key="7">
    <source>
        <dbReference type="SAM" id="Phobius"/>
    </source>
</evidence>
<dbReference type="InterPro" id="IPR003598">
    <property type="entry name" value="Ig_sub2"/>
</dbReference>
<dbReference type="SUPFAM" id="SSF49265">
    <property type="entry name" value="Fibronectin type III"/>
    <property type="match status" value="7"/>
</dbReference>
<dbReference type="InterPro" id="IPR036116">
    <property type="entry name" value="FN3_sf"/>
</dbReference>
<evidence type="ECO:0008006" key="12">
    <source>
        <dbReference type="Google" id="ProtNLM"/>
    </source>
</evidence>
<feature type="domain" description="Fibronectin type-III" evidence="9">
    <location>
        <begin position="947"/>
        <end position="1040"/>
    </location>
</feature>
<dbReference type="EMBL" id="RQTK01000780">
    <property type="protein sequence ID" value="RUS74988.1"/>
    <property type="molecule type" value="Genomic_DNA"/>
</dbReference>
<feature type="domain" description="Fibronectin type-III" evidence="9">
    <location>
        <begin position="1045"/>
        <end position="1142"/>
    </location>
</feature>
<feature type="domain" description="Fibronectin type-III" evidence="9">
    <location>
        <begin position="844"/>
        <end position="943"/>
    </location>
</feature>
<dbReference type="InterPro" id="IPR007110">
    <property type="entry name" value="Ig-like_dom"/>
</dbReference>
<feature type="region of interest" description="Disordered" evidence="6">
    <location>
        <begin position="2067"/>
        <end position="2088"/>
    </location>
</feature>
<feature type="domain" description="Ig-like" evidence="8">
    <location>
        <begin position="344"/>
        <end position="438"/>
    </location>
</feature>
<keyword evidence="5" id="KW-0393">Immunoglobulin domain</keyword>
<keyword evidence="7" id="KW-0812">Transmembrane</keyword>
<keyword evidence="7" id="KW-1133">Transmembrane helix</keyword>
<feature type="compositionally biased region" description="Polar residues" evidence="6">
    <location>
        <begin position="2105"/>
        <end position="2119"/>
    </location>
</feature>
<dbReference type="Pfam" id="PF13927">
    <property type="entry name" value="Ig_3"/>
    <property type="match status" value="1"/>
</dbReference>
<dbReference type="GO" id="GO:0007156">
    <property type="term" value="P:homophilic cell adhesion via plasma membrane adhesion molecules"/>
    <property type="evidence" value="ECO:0007669"/>
    <property type="project" value="TreeGrafter"/>
</dbReference>
<dbReference type="FunFam" id="2.60.40.10:FF:000425">
    <property type="entry name" value="Myosin light chain kinase"/>
    <property type="match status" value="1"/>
</dbReference>
<feature type="region of interest" description="Disordered" evidence="6">
    <location>
        <begin position="2018"/>
        <end position="2040"/>
    </location>
</feature>
<feature type="domain" description="Fibronectin type-III" evidence="9">
    <location>
        <begin position="1770"/>
        <end position="1869"/>
    </location>
</feature>
<evidence type="ECO:0000256" key="2">
    <source>
        <dbReference type="ARBA" id="ARBA00022490"/>
    </source>
</evidence>
<dbReference type="GO" id="GO:0045202">
    <property type="term" value="C:synapse"/>
    <property type="evidence" value="ECO:0007669"/>
    <property type="project" value="TreeGrafter"/>
</dbReference>
<feature type="domain" description="Fibronectin type-III" evidence="9">
    <location>
        <begin position="1147"/>
        <end position="1260"/>
    </location>
</feature>
<evidence type="ECO:0000256" key="6">
    <source>
        <dbReference type="SAM" id="MobiDB-lite"/>
    </source>
</evidence>
<keyword evidence="4" id="KW-1015">Disulfide bond</keyword>
<keyword evidence="2" id="KW-0963">Cytoplasm</keyword>
<feature type="compositionally biased region" description="Low complexity" evidence="6">
    <location>
        <begin position="2151"/>
        <end position="2166"/>
    </location>
</feature>
<keyword evidence="3" id="KW-0677">Repeat</keyword>
<dbReference type="FunFam" id="2.60.40.10:FF:000032">
    <property type="entry name" value="palladin isoform X1"/>
    <property type="match status" value="1"/>
</dbReference>
<dbReference type="InterPro" id="IPR036179">
    <property type="entry name" value="Ig-like_dom_sf"/>
</dbReference>
<feature type="domain" description="Fibronectin type-III" evidence="9">
    <location>
        <begin position="1465"/>
        <end position="1562"/>
    </location>
</feature>
<feature type="domain" description="Ig-like" evidence="8">
    <location>
        <begin position="245"/>
        <end position="321"/>
    </location>
</feature>
<evidence type="ECO:0000256" key="5">
    <source>
        <dbReference type="ARBA" id="ARBA00023319"/>
    </source>
</evidence>
<evidence type="ECO:0000256" key="3">
    <source>
        <dbReference type="ARBA" id="ARBA00022737"/>
    </source>
</evidence>
<feature type="domain" description="Fibronectin type-III" evidence="9">
    <location>
        <begin position="1265"/>
        <end position="1361"/>
    </location>
</feature>
<evidence type="ECO:0000256" key="1">
    <source>
        <dbReference type="ARBA" id="ARBA00004496"/>
    </source>
</evidence>
<feature type="region of interest" description="Disordered" evidence="6">
    <location>
        <begin position="1129"/>
        <end position="1154"/>
    </location>
</feature>
<dbReference type="CDD" id="cd00096">
    <property type="entry name" value="Ig"/>
    <property type="match status" value="2"/>
</dbReference>
<feature type="domain" description="Fibronectin type-III" evidence="9">
    <location>
        <begin position="1873"/>
        <end position="1977"/>
    </location>
</feature>
<dbReference type="CDD" id="cd00063">
    <property type="entry name" value="FN3"/>
    <property type="match status" value="13"/>
</dbReference>
<dbReference type="Pfam" id="PF00041">
    <property type="entry name" value="fn3"/>
    <property type="match status" value="13"/>
</dbReference>
<dbReference type="STRING" id="188477.A0A3S1B4S6"/>